<evidence type="ECO:0000313" key="2">
    <source>
        <dbReference type="EMBL" id="TDQ73727.1"/>
    </source>
</evidence>
<protein>
    <recommendedName>
        <fullName evidence="4">Lipocalin-like protein</fullName>
    </recommendedName>
</protein>
<evidence type="ECO:0000256" key="1">
    <source>
        <dbReference type="SAM" id="SignalP"/>
    </source>
</evidence>
<comment type="caution">
    <text evidence="2">The sequence shown here is derived from an EMBL/GenBank/DDBJ whole genome shotgun (WGS) entry which is preliminary data.</text>
</comment>
<dbReference type="Proteomes" id="UP000295292">
    <property type="component" value="Unassembled WGS sequence"/>
</dbReference>
<dbReference type="AlphaFoldDB" id="A0A4R6W4U7"/>
<reference evidence="2 3" key="1">
    <citation type="submission" date="2019-03" db="EMBL/GenBank/DDBJ databases">
        <title>Genomic Encyclopedia of Archaeal and Bacterial Type Strains, Phase II (KMG-II): from individual species to whole genera.</title>
        <authorList>
            <person name="Goeker M."/>
        </authorList>
    </citation>
    <scope>NUCLEOTIDE SEQUENCE [LARGE SCALE GENOMIC DNA]</scope>
    <source>
        <strain evidence="2 3">DSM 28353</strain>
    </source>
</reference>
<evidence type="ECO:0000313" key="3">
    <source>
        <dbReference type="Proteomes" id="UP000295292"/>
    </source>
</evidence>
<sequence>MKTRILCTLLIMGAVMIGKAQEKTEDIVGKWTVTKLVQQIPEGKDNPTVRTDSYKTGENVWQILKNGKASNKQKDRKSVKGYYVYVEDGKLYLTHKDAAANELYLLQLKDRQLLMYDVLAHDFDDANGYKSIHYLVKLKE</sequence>
<feature type="chain" id="PRO_5020423679" description="Lipocalin-like protein" evidence="1">
    <location>
        <begin position="21"/>
        <end position="140"/>
    </location>
</feature>
<organism evidence="2 3">
    <name type="scientific">Sphingobacterium yanglingense</name>
    <dbReference type="NCBI Taxonomy" id="1437280"/>
    <lineage>
        <taxon>Bacteria</taxon>
        <taxon>Pseudomonadati</taxon>
        <taxon>Bacteroidota</taxon>
        <taxon>Sphingobacteriia</taxon>
        <taxon>Sphingobacteriales</taxon>
        <taxon>Sphingobacteriaceae</taxon>
        <taxon>Sphingobacterium</taxon>
    </lineage>
</organism>
<dbReference type="EMBL" id="SNYV01000018">
    <property type="protein sequence ID" value="TDQ73727.1"/>
    <property type="molecule type" value="Genomic_DNA"/>
</dbReference>
<keyword evidence="1" id="KW-0732">Signal</keyword>
<feature type="signal peptide" evidence="1">
    <location>
        <begin position="1"/>
        <end position="20"/>
    </location>
</feature>
<proteinExistence type="predicted"/>
<evidence type="ECO:0008006" key="4">
    <source>
        <dbReference type="Google" id="ProtNLM"/>
    </source>
</evidence>
<gene>
    <name evidence="2" type="ORF">CLV99_4164</name>
</gene>
<name>A0A4R6W4U7_9SPHI</name>
<keyword evidence="3" id="KW-1185">Reference proteome</keyword>
<accession>A0A4R6W4U7</accession>
<dbReference type="RefSeq" id="WP_133586319.1">
    <property type="nucleotide sequence ID" value="NZ_SNYV01000018.1"/>
</dbReference>